<dbReference type="GO" id="GO:0051536">
    <property type="term" value="F:iron-sulfur cluster binding"/>
    <property type="evidence" value="ECO:0007669"/>
    <property type="project" value="InterPro"/>
</dbReference>
<proteinExistence type="predicted"/>
<dbReference type="InterPro" id="IPR012675">
    <property type="entry name" value="Beta-grasp_dom_sf"/>
</dbReference>
<reference evidence="1 2" key="1">
    <citation type="submission" date="2020-04" db="EMBL/GenBank/DDBJ databases">
        <authorList>
            <person name="Doyle D.A."/>
        </authorList>
    </citation>
    <scope>NUCLEOTIDE SEQUENCE [LARGE SCALE GENOMIC DNA]</scope>
    <source>
        <strain evidence="1 2">P21</strain>
    </source>
</reference>
<reference evidence="1 2" key="2">
    <citation type="submission" date="2020-06" db="EMBL/GenBank/DDBJ databases">
        <title>Complete Genome Sequence of Clostridium muelleri sp. nov. P21T, an Acid-Alcohol Producing Acetogen Isolated from Old Hay.</title>
        <authorList>
            <person name="Duncan K.E."/>
            <person name="Tanner R.S."/>
        </authorList>
    </citation>
    <scope>NUCLEOTIDE SEQUENCE [LARGE SCALE GENOMIC DNA]</scope>
    <source>
        <strain evidence="1 2">P21</strain>
    </source>
</reference>
<dbReference type="Proteomes" id="UP000537131">
    <property type="component" value="Unassembled WGS sequence"/>
</dbReference>
<dbReference type="EMBL" id="JABBNI010000014">
    <property type="protein sequence ID" value="NMM62813.1"/>
    <property type="molecule type" value="Genomic_DNA"/>
</dbReference>
<gene>
    <name evidence="1" type="ORF">HBE96_08895</name>
</gene>
<dbReference type="RefSeq" id="WP_169297406.1">
    <property type="nucleotide sequence ID" value="NZ_JABBNI010000014.1"/>
</dbReference>
<dbReference type="Gene3D" id="3.10.20.30">
    <property type="match status" value="1"/>
</dbReference>
<protein>
    <submittedName>
        <fullName evidence="1">Uncharacterized protein</fullName>
    </submittedName>
</protein>
<evidence type="ECO:0000313" key="2">
    <source>
        <dbReference type="Proteomes" id="UP000537131"/>
    </source>
</evidence>
<dbReference type="SUPFAM" id="SSF54292">
    <property type="entry name" value="2Fe-2S ferredoxin-like"/>
    <property type="match status" value="1"/>
</dbReference>
<accession>A0A7Y0EG59</accession>
<dbReference type="AlphaFoldDB" id="A0A7Y0EG59"/>
<organism evidence="1 2">
    <name type="scientific">Clostridium muellerianum</name>
    <dbReference type="NCBI Taxonomy" id="2716538"/>
    <lineage>
        <taxon>Bacteria</taxon>
        <taxon>Bacillati</taxon>
        <taxon>Bacillota</taxon>
        <taxon>Clostridia</taxon>
        <taxon>Eubacteriales</taxon>
        <taxon>Clostridiaceae</taxon>
        <taxon>Clostridium</taxon>
    </lineage>
</organism>
<comment type="caution">
    <text evidence="1">The sequence shown here is derived from an EMBL/GenBank/DDBJ whole genome shotgun (WGS) entry which is preliminary data.</text>
</comment>
<dbReference type="InterPro" id="IPR036010">
    <property type="entry name" value="2Fe-2S_ferredoxin-like_sf"/>
</dbReference>
<sequence length="99" mass="11096">MCIVKFKNKSIQLEVKTGTKLIDCIREAGLIIEKPCNLTGKWGKCKVKAYGELYPKTEEEILEEITKNTGETFPEAHIKGGLMVTFLKALKYGAFLLNS</sequence>
<name>A0A7Y0EG59_9CLOT</name>
<keyword evidence="2" id="KW-1185">Reference proteome</keyword>
<evidence type="ECO:0000313" key="1">
    <source>
        <dbReference type="EMBL" id="NMM62813.1"/>
    </source>
</evidence>